<dbReference type="InterPro" id="IPR052462">
    <property type="entry name" value="SLIRP/GR-RBP-like"/>
</dbReference>
<feature type="compositionally biased region" description="Basic and acidic residues" evidence="3">
    <location>
        <begin position="43"/>
        <end position="53"/>
    </location>
</feature>
<gene>
    <name evidence="5" type="ORF">OC846_003777</name>
</gene>
<keyword evidence="1 2" id="KW-0694">RNA-binding</keyword>
<accession>A0AAN6JXM4</accession>
<dbReference type="InterPro" id="IPR000504">
    <property type="entry name" value="RRM_dom"/>
</dbReference>
<dbReference type="PROSITE" id="PS50102">
    <property type="entry name" value="RRM"/>
    <property type="match status" value="1"/>
</dbReference>
<dbReference type="InterPro" id="IPR012677">
    <property type="entry name" value="Nucleotide-bd_a/b_plait_sf"/>
</dbReference>
<evidence type="ECO:0000256" key="1">
    <source>
        <dbReference type="ARBA" id="ARBA00022884"/>
    </source>
</evidence>
<reference evidence="5" key="1">
    <citation type="journal article" date="2023" name="PhytoFront">
        <title>Draft Genome Resources of Seven Strains of Tilletia horrida, Causal Agent of Kernel Smut of Rice.</title>
        <authorList>
            <person name="Khanal S."/>
            <person name="Antony Babu S."/>
            <person name="Zhou X.G."/>
        </authorList>
    </citation>
    <scope>NUCLEOTIDE SEQUENCE</scope>
    <source>
        <strain evidence="5">TX6</strain>
    </source>
</reference>
<feature type="domain" description="RRM" evidence="4">
    <location>
        <begin position="100"/>
        <end position="178"/>
    </location>
</feature>
<dbReference type="SUPFAM" id="SSF54928">
    <property type="entry name" value="RNA-binding domain, RBD"/>
    <property type="match status" value="1"/>
</dbReference>
<proteinExistence type="predicted"/>
<feature type="compositionally biased region" description="Basic and acidic residues" evidence="3">
    <location>
        <begin position="238"/>
        <end position="252"/>
    </location>
</feature>
<feature type="region of interest" description="Disordered" evidence="3">
    <location>
        <begin position="1"/>
        <end position="97"/>
    </location>
</feature>
<dbReference type="SMART" id="SM00360">
    <property type="entry name" value="RRM"/>
    <property type="match status" value="1"/>
</dbReference>
<feature type="compositionally biased region" description="Basic residues" evidence="3">
    <location>
        <begin position="54"/>
        <end position="65"/>
    </location>
</feature>
<dbReference type="EMBL" id="JAPDMZ010000098">
    <property type="protein sequence ID" value="KAK0550152.1"/>
    <property type="molecule type" value="Genomic_DNA"/>
</dbReference>
<keyword evidence="6" id="KW-1185">Reference proteome</keyword>
<comment type="caution">
    <text evidence="5">The sequence shown here is derived from an EMBL/GenBank/DDBJ whole genome shotgun (WGS) entry which is preliminary data.</text>
</comment>
<dbReference type="InterPro" id="IPR035979">
    <property type="entry name" value="RBD_domain_sf"/>
</dbReference>
<evidence type="ECO:0000256" key="3">
    <source>
        <dbReference type="SAM" id="MobiDB-lite"/>
    </source>
</evidence>
<organism evidence="5 6">
    <name type="scientific">Tilletia horrida</name>
    <dbReference type="NCBI Taxonomy" id="155126"/>
    <lineage>
        <taxon>Eukaryota</taxon>
        <taxon>Fungi</taxon>
        <taxon>Dikarya</taxon>
        <taxon>Basidiomycota</taxon>
        <taxon>Ustilaginomycotina</taxon>
        <taxon>Exobasidiomycetes</taxon>
        <taxon>Tilletiales</taxon>
        <taxon>Tilletiaceae</taxon>
        <taxon>Tilletia</taxon>
    </lineage>
</organism>
<name>A0AAN6JXM4_9BASI</name>
<feature type="compositionally biased region" description="Basic and acidic residues" evidence="3">
    <location>
        <begin position="193"/>
        <end position="203"/>
    </location>
</feature>
<feature type="region of interest" description="Disordered" evidence="3">
    <location>
        <begin position="177"/>
        <end position="323"/>
    </location>
</feature>
<sequence length="323" mass="35698">MDYFDADAQRDPPPANGDDGRGDAPTDTGAVGRDIGGGSPMRTDSKPRDDFRGRSRSRSPVRRSRSPYSSRGGDDAPRRRFSPPPPPRPRHAPANVEPTNIVGVFGLSIRTTERDLEEEFSRVAAVDKAVIVYDARSDRSRGFGFVTMREVDGAAAVIKELNGIDLHGRRIRVDYSATHRAHEPTPGQYMGHVRADDRWRRDGPAGARSPPPRGGGHRGGSWRDRDRDYGPPPPLRGYADRDRDRDYGRDRYGGGGGGYDSRPPPPSRSRYDDDWRRRSPPPRRGGPGSGGGRSPSPPPRRYRTRSRSPPPPRATGEEPPFEP</sequence>
<evidence type="ECO:0000259" key="4">
    <source>
        <dbReference type="PROSITE" id="PS50102"/>
    </source>
</evidence>
<dbReference type="PANTHER" id="PTHR48027">
    <property type="entry name" value="HETEROGENEOUS NUCLEAR RIBONUCLEOPROTEIN 87F-RELATED"/>
    <property type="match status" value="1"/>
</dbReference>
<dbReference type="Pfam" id="PF00076">
    <property type="entry name" value="RRM_1"/>
    <property type="match status" value="1"/>
</dbReference>
<dbReference type="Gene3D" id="3.30.70.330">
    <property type="match status" value="1"/>
</dbReference>
<dbReference type="GO" id="GO:0003723">
    <property type="term" value="F:RNA binding"/>
    <property type="evidence" value="ECO:0007669"/>
    <property type="project" value="UniProtKB-UniRule"/>
</dbReference>
<dbReference type="AlphaFoldDB" id="A0AAN6JXM4"/>
<evidence type="ECO:0000313" key="5">
    <source>
        <dbReference type="EMBL" id="KAK0550152.1"/>
    </source>
</evidence>
<evidence type="ECO:0000256" key="2">
    <source>
        <dbReference type="PROSITE-ProRule" id="PRU00176"/>
    </source>
</evidence>
<evidence type="ECO:0000313" key="6">
    <source>
        <dbReference type="Proteomes" id="UP001176517"/>
    </source>
</evidence>
<protein>
    <recommendedName>
        <fullName evidence="4">RRM domain-containing protein</fullName>
    </recommendedName>
</protein>
<dbReference type="Proteomes" id="UP001176517">
    <property type="component" value="Unassembled WGS sequence"/>
</dbReference>